<name>A0ABN7VAS4_GIGMA</name>
<gene>
    <name evidence="1" type="ORF">GMARGA_LOCUS16315</name>
</gene>
<keyword evidence="2" id="KW-1185">Reference proteome</keyword>
<dbReference type="EMBL" id="CAJVQB010011778">
    <property type="protein sequence ID" value="CAG8750330.1"/>
    <property type="molecule type" value="Genomic_DNA"/>
</dbReference>
<reference evidence="1 2" key="1">
    <citation type="submission" date="2021-06" db="EMBL/GenBank/DDBJ databases">
        <authorList>
            <person name="Kallberg Y."/>
            <person name="Tangrot J."/>
            <person name="Rosling A."/>
        </authorList>
    </citation>
    <scope>NUCLEOTIDE SEQUENCE [LARGE SCALE GENOMIC DNA]</scope>
    <source>
        <strain evidence="1 2">120-4 pot B 10/14</strain>
    </source>
</reference>
<dbReference type="Proteomes" id="UP000789901">
    <property type="component" value="Unassembled WGS sequence"/>
</dbReference>
<organism evidence="1 2">
    <name type="scientific">Gigaspora margarita</name>
    <dbReference type="NCBI Taxonomy" id="4874"/>
    <lineage>
        <taxon>Eukaryota</taxon>
        <taxon>Fungi</taxon>
        <taxon>Fungi incertae sedis</taxon>
        <taxon>Mucoromycota</taxon>
        <taxon>Glomeromycotina</taxon>
        <taxon>Glomeromycetes</taxon>
        <taxon>Diversisporales</taxon>
        <taxon>Gigasporaceae</taxon>
        <taxon>Gigaspora</taxon>
    </lineage>
</organism>
<accession>A0ABN7VAS4</accession>
<sequence length="113" mass="13363">MPILNLKNITIQERQDTNKKIYYLIIDKDTDNAYFCFSGANICEVEVEFETNERGNNKVVKIPKKEFLKELKERVEKKKISEEEIFITLESQKKPEIITEYKKVNLSKLTSED</sequence>
<evidence type="ECO:0000313" key="1">
    <source>
        <dbReference type="EMBL" id="CAG8750330.1"/>
    </source>
</evidence>
<evidence type="ECO:0000313" key="2">
    <source>
        <dbReference type="Proteomes" id="UP000789901"/>
    </source>
</evidence>
<proteinExistence type="predicted"/>
<comment type="caution">
    <text evidence="1">The sequence shown here is derived from an EMBL/GenBank/DDBJ whole genome shotgun (WGS) entry which is preliminary data.</text>
</comment>
<protein>
    <submittedName>
        <fullName evidence="1">44744_t:CDS:1</fullName>
    </submittedName>
</protein>